<protein>
    <recommendedName>
        <fullName evidence="3">DUF3301 domain-containing protein</fullName>
    </recommendedName>
</protein>
<dbReference type="Proteomes" id="UP000242857">
    <property type="component" value="Unassembled WGS sequence"/>
</dbReference>
<keyword evidence="2" id="KW-1185">Reference proteome</keyword>
<dbReference type="STRING" id="213588.SAMN02745204_00706"/>
<reference evidence="2" key="1">
    <citation type="submission" date="2016-11" db="EMBL/GenBank/DDBJ databases">
        <authorList>
            <person name="Varghese N."/>
            <person name="Submissions S."/>
        </authorList>
    </citation>
    <scope>NUCLEOTIDE SEQUENCE [LARGE SCALE GENOMIC DNA]</scope>
    <source>
        <strain evidence="2">DSM 14834</strain>
    </source>
</reference>
<gene>
    <name evidence="1" type="ORF">SAMN02745204_00706</name>
</gene>
<evidence type="ECO:0008006" key="3">
    <source>
        <dbReference type="Google" id="ProtNLM"/>
    </source>
</evidence>
<dbReference type="InterPro" id="IPR021732">
    <property type="entry name" value="DUF3301"/>
</dbReference>
<dbReference type="AlphaFoldDB" id="A0A1M4UK04"/>
<dbReference type="EMBL" id="FQUK01000008">
    <property type="protein sequence ID" value="SHE56900.1"/>
    <property type="molecule type" value="Genomic_DNA"/>
</dbReference>
<dbReference type="OrthoDB" id="5959530at2"/>
<sequence>MPSLLLLLLIGVAGFFAFTRARAAAERAAEISRDACQAAGVQWLDHSVAATGVRLRRTPDGWLGLERRYRFEYSEDGQDRHVGQIVLLAGRLVGFSGPTRAAQAVVRPLASSQS</sequence>
<dbReference type="Pfam" id="PF11743">
    <property type="entry name" value="DUF3301"/>
    <property type="match status" value="1"/>
</dbReference>
<accession>A0A1M4UK04</accession>
<organism evidence="1 2">
    <name type="scientific">Thermomonas hydrothermalis</name>
    <dbReference type="NCBI Taxonomy" id="213588"/>
    <lineage>
        <taxon>Bacteria</taxon>
        <taxon>Pseudomonadati</taxon>
        <taxon>Pseudomonadota</taxon>
        <taxon>Gammaproteobacteria</taxon>
        <taxon>Lysobacterales</taxon>
        <taxon>Lysobacteraceae</taxon>
        <taxon>Thermomonas</taxon>
    </lineage>
</organism>
<proteinExistence type="predicted"/>
<name>A0A1M4UK04_9GAMM</name>
<evidence type="ECO:0000313" key="1">
    <source>
        <dbReference type="EMBL" id="SHE56900.1"/>
    </source>
</evidence>
<evidence type="ECO:0000313" key="2">
    <source>
        <dbReference type="Proteomes" id="UP000242857"/>
    </source>
</evidence>
<dbReference type="RefSeq" id="WP_072755253.1">
    <property type="nucleotide sequence ID" value="NZ_FQUK01000008.1"/>
</dbReference>